<evidence type="ECO:0000259" key="12">
    <source>
        <dbReference type="PROSITE" id="PS51194"/>
    </source>
</evidence>
<evidence type="ECO:0000256" key="6">
    <source>
        <dbReference type="ARBA" id="ARBA00023125"/>
    </source>
</evidence>
<keyword evidence="4 9" id="KW-0067">ATP-binding</keyword>
<dbReference type="RefSeq" id="WP_369453889.1">
    <property type="nucleotide sequence ID" value="NZ_JBGCUO010000001.1"/>
</dbReference>
<feature type="domain" description="Helicase C-terminal" evidence="12">
    <location>
        <begin position="473"/>
        <end position="641"/>
    </location>
</feature>
<evidence type="ECO:0000256" key="1">
    <source>
        <dbReference type="ARBA" id="ARBA00022741"/>
    </source>
</evidence>
<evidence type="ECO:0000256" key="4">
    <source>
        <dbReference type="ARBA" id="ARBA00022840"/>
    </source>
</evidence>
<accession>A0ABV4AFL9</accession>
<dbReference type="Pfam" id="PF18339">
    <property type="entry name" value="Tudor_1_RapA"/>
    <property type="match status" value="1"/>
</dbReference>
<dbReference type="PROSITE" id="PS51192">
    <property type="entry name" value="HELICASE_ATP_BIND_1"/>
    <property type="match status" value="1"/>
</dbReference>
<reference evidence="13 14" key="1">
    <citation type="submission" date="2024-07" db="EMBL/GenBank/DDBJ databases">
        <authorList>
            <person name="Ren Q."/>
        </authorList>
    </citation>
    <scope>NUCLEOTIDE SEQUENCE [LARGE SCALE GENOMIC DNA]</scope>
    <source>
        <strain evidence="13 14">REN37</strain>
    </source>
</reference>
<evidence type="ECO:0000256" key="9">
    <source>
        <dbReference type="HAMAP-Rule" id="MF_01821"/>
    </source>
</evidence>
<dbReference type="InterPro" id="IPR000330">
    <property type="entry name" value="SNF2_N"/>
</dbReference>
<dbReference type="PROSITE" id="PS51194">
    <property type="entry name" value="HELICASE_CTER"/>
    <property type="match status" value="1"/>
</dbReference>
<dbReference type="Pfam" id="PF00271">
    <property type="entry name" value="Helicase_C"/>
    <property type="match status" value="1"/>
</dbReference>
<dbReference type="PANTHER" id="PTHR45766:SF6">
    <property type="entry name" value="SWI_SNF-RELATED MATRIX-ASSOCIATED ACTIN-DEPENDENT REGULATOR OF CHROMATIN SUBFAMILY A-LIKE PROTEIN 1"/>
    <property type="match status" value="1"/>
</dbReference>
<comment type="subunit">
    <text evidence="9">Interacts with the RNAP. Has a higher affinity for the core RNAP than for the holoenzyme. Its ATPase activity is stimulated by binding to RNAP.</text>
</comment>
<dbReference type="CDD" id="cd18011">
    <property type="entry name" value="DEXDc_RapA"/>
    <property type="match status" value="1"/>
</dbReference>
<dbReference type="PANTHER" id="PTHR45766">
    <property type="entry name" value="DNA ANNEALING HELICASE AND ENDONUCLEASE ZRANB3 FAMILY MEMBER"/>
    <property type="match status" value="1"/>
</dbReference>
<dbReference type="SMART" id="SM00490">
    <property type="entry name" value="HELICc"/>
    <property type="match status" value="1"/>
</dbReference>
<evidence type="ECO:0000313" key="14">
    <source>
        <dbReference type="Proteomes" id="UP001562065"/>
    </source>
</evidence>
<dbReference type="Gene3D" id="6.10.140.1500">
    <property type="match status" value="1"/>
</dbReference>
<dbReference type="Gene3D" id="2.30.30.140">
    <property type="match status" value="1"/>
</dbReference>
<evidence type="ECO:0000256" key="10">
    <source>
        <dbReference type="SAM" id="Coils"/>
    </source>
</evidence>
<keyword evidence="10" id="KW-0175">Coiled coil</keyword>
<dbReference type="InterPro" id="IPR027417">
    <property type="entry name" value="P-loop_NTPase"/>
</dbReference>
<feature type="coiled-coil region" evidence="10">
    <location>
        <begin position="870"/>
        <end position="915"/>
    </location>
</feature>
<feature type="domain" description="Helicase ATP-binding" evidence="11">
    <location>
        <begin position="163"/>
        <end position="352"/>
    </location>
</feature>
<name>A0ABV4AFL9_9GAMM</name>
<dbReference type="InterPro" id="IPR022737">
    <property type="entry name" value="RapA_C"/>
</dbReference>
<dbReference type="SMART" id="SM00487">
    <property type="entry name" value="DEXDc"/>
    <property type="match status" value="1"/>
</dbReference>
<dbReference type="SUPFAM" id="SSF52540">
    <property type="entry name" value="P-loop containing nucleoside triphosphate hydrolases"/>
    <property type="match status" value="2"/>
</dbReference>
<dbReference type="HAMAP" id="MF_01821">
    <property type="entry name" value="Helicase_RapA"/>
    <property type="match status" value="1"/>
</dbReference>
<keyword evidence="7 9" id="KW-0010">Activator</keyword>
<dbReference type="InterPro" id="IPR040765">
    <property type="entry name" value="Tudor_1_RapA"/>
</dbReference>
<dbReference type="Gene3D" id="3.40.50.10810">
    <property type="entry name" value="Tandem AAA-ATPase domain"/>
    <property type="match status" value="1"/>
</dbReference>
<dbReference type="Gene3D" id="3.40.50.300">
    <property type="entry name" value="P-loop containing nucleotide triphosphate hydrolases"/>
    <property type="match status" value="1"/>
</dbReference>
<evidence type="ECO:0000256" key="2">
    <source>
        <dbReference type="ARBA" id="ARBA00022801"/>
    </source>
</evidence>
<dbReference type="Gene3D" id="3.30.360.80">
    <property type="match status" value="1"/>
</dbReference>
<dbReference type="EC" id="3.6.4.-" evidence="9"/>
<keyword evidence="3 9" id="KW-0347">Helicase</keyword>
<dbReference type="Gene3D" id="2.30.30.930">
    <property type="match status" value="1"/>
</dbReference>
<dbReference type="InterPro" id="IPR023949">
    <property type="entry name" value="Helicase_RapA"/>
</dbReference>
<keyword evidence="6 9" id="KW-0238">DNA-binding</keyword>
<dbReference type="InterPro" id="IPR040766">
    <property type="entry name" value="Tudor_2_RapA"/>
</dbReference>
<dbReference type="NCBIfam" id="NF003426">
    <property type="entry name" value="PRK04914.1"/>
    <property type="match status" value="1"/>
</dbReference>
<keyword evidence="14" id="KW-1185">Reference proteome</keyword>
<dbReference type="InterPro" id="IPR014001">
    <property type="entry name" value="Helicase_ATP-bd"/>
</dbReference>
<keyword evidence="1 9" id="KW-0547">Nucleotide-binding</keyword>
<dbReference type="Pfam" id="PF12137">
    <property type="entry name" value="RapA_C"/>
    <property type="match status" value="1"/>
</dbReference>
<evidence type="ECO:0000256" key="3">
    <source>
        <dbReference type="ARBA" id="ARBA00022806"/>
    </source>
</evidence>
<keyword evidence="8 9" id="KW-0804">Transcription</keyword>
<sequence>MTDYAVGQRWLSETETELGLGIVVNIDYRLVTLFYPACEEERTYAKTNAPLSRMVFGPGDTIENQDGDSFTVESLSVQQELYLYQVRDEDGSERIIPESQLGYRVSLTAVADRLFSKQLDSSSWFNLRVAALYAQAETENSPVLGLRGPRVDLIGHQLWIAHDVGTRKAPRVLLADEVGLGKTIEAGLILHQQWLTERARRILIVVPPALVHQWFVEMVRRFNLHFSIFDHERLAALQPQESIKDMMARLIAEEAGAAPAEADNPFSTEQLILISTDFLAECDLQQLIDAQWDLLIVDEAHHLAWSPDAPSEEYQRVAKLADAAEGLLLLTATPEQLGLESHFARLQLLDPARFHDLDAFRAEQAAYREVADVAGAMIDQPVWDTALRNKLAALLPDEALDETRRDALLAALLDRSGTGRVLYRNTRKNISGFPQRQLQPVPLAVPPQYAGEETDLFPERGFSDDRWCAEDPRVTWLADFLRRERSRKVLIICAHKETAIDLHAWCGYKLGMNVAVFHEDMDLISRDRAAAYFADFEDGAQALICSEIGSEGRNFQFAHDLVLMDLPRHPDLLEQRIGRLDRIGQKQDIQIHVPYFSDHAQAVMFHWYHDGMGAFSRTNPAGSQILAATGAALEQALAAPADSARRDALVADTAATMDTLLGQLESGRDRLLELGSHDPNGSAQLIAALAAADAHTPHDFMERVFERFGVEVEEHSEHADILRPGAHMLAPFPGLPEEGVTVTTDRSTALSRDDMLFLTWEHPMVTGAIELVLGEDRGKAATALLRNPKVKAGTLLVELIYSLRCSAPRALQVERFLPTTVMRSLLDAQGRDLGGSISHDGLSKQCQKMDKGLSRKVVESQQTLLTQLLAQDQKRMQALAQDTLDQAREKMETELSREQQRLRQLQQRNADISDADIAAYNVERQALTAALAETRCHLAAVRVIVAGG</sequence>
<keyword evidence="5 9" id="KW-0805">Transcription regulation</keyword>
<dbReference type="InterPro" id="IPR038718">
    <property type="entry name" value="SNF2-like_sf"/>
</dbReference>
<evidence type="ECO:0000313" key="13">
    <source>
        <dbReference type="EMBL" id="MEY1660643.1"/>
    </source>
</evidence>
<dbReference type="Gene3D" id="6.10.140.2230">
    <property type="match status" value="1"/>
</dbReference>
<evidence type="ECO:0000256" key="5">
    <source>
        <dbReference type="ARBA" id="ARBA00023015"/>
    </source>
</evidence>
<dbReference type="InterPro" id="IPR049730">
    <property type="entry name" value="SNF2/RAD54-like_C"/>
</dbReference>
<feature type="binding site" evidence="9">
    <location>
        <begin position="176"/>
        <end position="183"/>
    </location>
    <ligand>
        <name>ATP</name>
        <dbReference type="ChEBI" id="CHEBI:30616"/>
    </ligand>
</feature>
<protein>
    <recommendedName>
        <fullName evidence="9">RNA polymerase-associated protein RapA</fullName>
        <ecNumber evidence="9">3.6.4.-</ecNumber>
    </recommendedName>
    <alternativeName>
        <fullName evidence="9">ATP-dependent helicase HepA</fullName>
    </alternativeName>
</protein>
<proteinExistence type="inferred from homology"/>
<dbReference type="InterPro" id="IPR057342">
    <property type="entry name" value="DEXDc_RapA"/>
</dbReference>
<dbReference type="CDD" id="cd18793">
    <property type="entry name" value="SF2_C_SNF"/>
    <property type="match status" value="1"/>
</dbReference>
<evidence type="ECO:0000256" key="8">
    <source>
        <dbReference type="ARBA" id="ARBA00023163"/>
    </source>
</evidence>
<dbReference type="EMBL" id="JBGCUO010000001">
    <property type="protein sequence ID" value="MEY1660643.1"/>
    <property type="molecule type" value="Genomic_DNA"/>
</dbReference>
<evidence type="ECO:0000256" key="7">
    <source>
        <dbReference type="ARBA" id="ARBA00023159"/>
    </source>
</evidence>
<dbReference type="InterPro" id="IPR001650">
    <property type="entry name" value="Helicase_C-like"/>
</dbReference>
<keyword evidence="2 9" id="KW-0378">Hydrolase</keyword>
<comment type="similarity">
    <text evidence="9">Belongs to the SNF2/RAD54 helicase family. RapA subfamily.</text>
</comment>
<dbReference type="Pfam" id="PF00176">
    <property type="entry name" value="SNF2-rel_dom"/>
    <property type="match status" value="1"/>
</dbReference>
<feature type="short sequence motif" description="DEAH box" evidence="9">
    <location>
        <begin position="298"/>
        <end position="301"/>
    </location>
</feature>
<organism evidence="13 14">
    <name type="scientific">Isoalcanivorax beigongshangi</name>
    <dbReference type="NCBI Taxonomy" id="3238810"/>
    <lineage>
        <taxon>Bacteria</taxon>
        <taxon>Pseudomonadati</taxon>
        <taxon>Pseudomonadota</taxon>
        <taxon>Gammaproteobacteria</taxon>
        <taxon>Oceanospirillales</taxon>
        <taxon>Alcanivoracaceae</taxon>
        <taxon>Isoalcanivorax</taxon>
    </lineage>
</organism>
<dbReference type="Proteomes" id="UP001562065">
    <property type="component" value="Unassembled WGS sequence"/>
</dbReference>
<dbReference type="Pfam" id="PF18337">
    <property type="entry name" value="Tudor_RapA"/>
    <property type="match status" value="1"/>
</dbReference>
<comment type="function">
    <text evidence="9">Transcription regulator that activates transcription by stimulating RNA polymerase (RNAP) recycling in case of stress conditions such as supercoiled DNA or high salt concentrations. Probably acts by releasing the RNAP, when it is trapped or immobilized on tightly supercoiled DNA. Does not activate transcription on linear DNA. Probably not involved in DNA repair.</text>
</comment>
<evidence type="ECO:0000259" key="11">
    <source>
        <dbReference type="PROSITE" id="PS51192"/>
    </source>
</evidence>
<comment type="caution">
    <text evidence="13">The sequence shown here is derived from an EMBL/GenBank/DDBJ whole genome shotgun (WGS) entry which is preliminary data.</text>
</comment>
<gene>
    <name evidence="9 13" type="primary">rapA</name>
    <name evidence="13" type="ORF">AB5I84_00605</name>
</gene>